<reference evidence="3" key="1">
    <citation type="submission" date="2021-02" db="EMBL/GenBank/DDBJ databases">
        <title>Genome-Resolved Metagenomics of a Microbial Community Performing Photosynthetic Biological Nutrient Removal.</title>
        <authorList>
            <person name="Mcdaniel E.A."/>
        </authorList>
    </citation>
    <scope>NUCLEOTIDE SEQUENCE</scope>
    <source>
        <strain evidence="3">UWPOB_OBS1</strain>
    </source>
</reference>
<dbReference type="InterPro" id="IPR011990">
    <property type="entry name" value="TPR-like_helical_dom_sf"/>
</dbReference>
<accession>A0A8J7PEK7</accession>
<feature type="compositionally biased region" description="Basic and acidic residues" evidence="1">
    <location>
        <begin position="87"/>
        <end position="106"/>
    </location>
</feature>
<feature type="region of interest" description="Disordered" evidence="1">
    <location>
        <begin position="897"/>
        <end position="985"/>
    </location>
</feature>
<keyword evidence="2" id="KW-0472">Membrane</keyword>
<feature type="compositionally biased region" description="Basic and acidic residues" evidence="1">
    <location>
        <begin position="712"/>
        <end position="725"/>
    </location>
</feature>
<comment type="caution">
    <text evidence="3">The sequence shown here is derived from an EMBL/GenBank/DDBJ whole genome shotgun (WGS) entry which is preliminary data.</text>
</comment>
<dbReference type="Proteomes" id="UP000664277">
    <property type="component" value="Unassembled WGS sequence"/>
</dbReference>
<organism evidence="3 4">
    <name type="scientific">Candidatus Obscuribacter phosphatis</name>
    <dbReference type="NCBI Taxonomy" id="1906157"/>
    <lineage>
        <taxon>Bacteria</taxon>
        <taxon>Bacillati</taxon>
        <taxon>Candidatus Melainabacteria</taxon>
        <taxon>Candidatus Obscuribacterales</taxon>
        <taxon>Candidatus Obscuribacteraceae</taxon>
        <taxon>Candidatus Obscuribacter</taxon>
    </lineage>
</organism>
<dbReference type="EMBL" id="JAFLCK010000028">
    <property type="protein sequence ID" value="MBN8661961.1"/>
    <property type="molecule type" value="Genomic_DNA"/>
</dbReference>
<feature type="compositionally biased region" description="Basic and acidic residues" evidence="1">
    <location>
        <begin position="951"/>
        <end position="962"/>
    </location>
</feature>
<dbReference type="SUPFAM" id="SSF48452">
    <property type="entry name" value="TPR-like"/>
    <property type="match status" value="1"/>
</dbReference>
<evidence type="ECO:0000313" key="4">
    <source>
        <dbReference type="Proteomes" id="UP000664277"/>
    </source>
</evidence>
<dbReference type="AlphaFoldDB" id="A0A8J7PEK7"/>
<keyword evidence="2" id="KW-1133">Transmembrane helix</keyword>
<evidence type="ECO:0008006" key="5">
    <source>
        <dbReference type="Google" id="ProtNLM"/>
    </source>
</evidence>
<evidence type="ECO:0000256" key="1">
    <source>
        <dbReference type="SAM" id="MobiDB-lite"/>
    </source>
</evidence>
<feature type="compositionally biased region" description="Low complexity" evidence="1">
    <location>
        <begin position="1011"/>
        <end position="1039"/>
    </location>
</feature>
<feature type="compositionally biased region" description="Basic and acidic residues" evidence="1">
    <location>
        <begin position="932"/>
        <end position="944"/>
    </location>
</feature>
<protein>
    <recommendedName>
        <fullName evidence="5">Tetratricopeptide repeat protein</fullName>
    </recommendedName>
</protein>
<gene>
    <name evidence="3" type="ORF">J0M35_16455</name>
</gene>
<name>A0A8J7PEK7_9BACT</name>
<sequence length="1118" mass="120179">MRLAAKKYSEKIGDKAFAAALALSLLVGSWQDSAVLARRAYSTAEAEGYTEEAAAEKVPAEQPSPVKQRGASERRSGSSKRKSLPKPKVDSRPSGEVGADERERTGDLSNKPSQPDSKGRKVSVSGSTAETLSEAMRYADNMQFAQTTALLDAARLYRNLSAQDYTELAQLYLRVEHYDRAKELVDMALSRGRKDPGIVSTAIDIYTATGYLDKAVDCGTAFLEGRKNKNVTQSLALALARSGKLQAAFDCIADGFRQTNSSPFEAREVRADLLVKIGAYGEALDVYEGLEKANPEEAFYAISAAEILCKLGKPDNALAKLDRAARVAPLDPSLFACRVTALSALRKSADAEAAAIELVRLQPGREDSYLLAAQVFADQRKLDRALLAVEQGIEALGASDLSSDSRRTDSKRLARAAAEPSLSANSLALNHYETRLPLRLLVERFKLLLSLNKGSEALRQLSQSLSSLPGSVPLEVALAQSQLKEGPLSKETIANLRKQCGWTTEAKLLLARNELAMGRYLTSAATFLDVYKRILPGDSRRASVGLWIGLSLAMGGEKERSAKAVSALFHEVEKGADSGPSLKLCKEVLSIATNSWKDTRGQESAAQLLSVENVLLDEFFTGAFLLAFGHEAEGRSFLEALEKEAPAYSDAAVMASYLLKAKGAPSLFGLSLASLTNLGFLIPALLVIWTAVGLLIFIRRRRLTVSTGSNSFREESTRNPKKRELQQVMGLDSSEASKLGEQGSILKPGSKSSWSPEELLGRIKPTSEVNVEAVASQAPTGGDSRSLAGSLDALAERYSAMTAEENAVREANVSGAGDFASSESSERLTKTFGVRRGEKFESLAEIVQPLSVEPLNDAQAPQSVEVSAYGFEPELQPGSLSQSELWASKLSEVDCKTVTPAPPDKSFLIEFGSSEEERSSDGSISPNLHRGAVSEEKSHGHESLDDSVESSLKEPLKSREAGLSEVPPRSSEAGPETIVPNLEDSHGYFKRKARKALTQTDGLRVGSGVIENSRTSENSETSKTSKTSETSKTAETAENFESSEFGLAQDAMELQLAGSEQLPWSKSGLGQSAGSGGGLGPEYRPIKLGLNELRPVLLSAAPKAEIIWPLWPGQQPTE</sequence>
<feature type="region of interest" description="Disordered" evidence="1">
    <location>
        <begin position="1000"/>
        <end position="1039"/>
    </location>
</feature>
<feature type="region of interest" description="Disordered" evidence="1">
    <location>
        <begin position="41"/>
        <end position="128"/>
    </location>
</feature>
<keyword evidence="2" id="KW-0812">Transmembrane</keyword>
<dbReference type="Gene3D" id="1.25.40.10">
    <property type="entry name" value="Tetratricopeptide repeat domain"/>
    <property type="match status" value="1"/>
</dbReference>
<feature type="compositionally biased region" description="Polar residues" evidence="1">
    <location>
        <begin position="107"/>
        <end position="116"/>
    </location>
</feature>
<feature type="region of interest" description="Disordered" evidence="1">
    <location>
        <begin position="709"/>
        <end position="757"/>
    </location>
</feature>
<feature type="transmembrane region" description="Helical" evidence="2">
    <location>
        <begin position="678"/>
        <end position="698"/>
    </location>
</feature>
<evidence type="ECO:0000256" key="2">
    <source>
        <dbReference type="SAM" id="Phobius"/>
    </source>
</evidence>
<proteinExistence type="predicted"/>
<evidence type="ECO:0000313" key="3">
    <source>
        <dbReference type="EMBL" id="MBN8661961.1"/>
    </source>
</evidence>